<dbReference type="AlphaFoldDB" id="A0A174I0J5"/>
<proteinExistence type="predicted"/>
<accession>A0A174I0J5</accession>
<sequence>MKENSSQQLHMLRYTLTEQLIHGMEVSNLAYDLARELGYEKEICYELAKAGVLHDIGKIVLENYVEEQDTLVVEEMRFVRTHSTLGYELLQGRGYSDFVLESILYHHENYDGTGYPANLAGEKIPFGARILRICDVYCALTSDRPYRSAFPREQAMELMTEEVKNFDLKMFLAFQRVIHSGSRKAIELSDVDELI</sequence>
<gene>
    <name evidence="3" type="primary">rpfG_1</name>
    <name evidence="3" type="ORF">ERS852498_00479</name>
</gene>
<dbReference type="EC" id="3.1.4.52" evidence="3"/>
<dbReference type="PROSITE" id="PS51832">
    <property type="entry name" value="HD_GYP"/>
    <property type="match status" value="1"/>
</dbReference>
<keyword evidence="3" id="KW-0378">Hydrolase</keyword>
<dbReference type="EMBL" id="CZAL01000002">
    <property type="protein sequence ID" value="CUO78810.1"/>
    <property type="molecule type" value="Genomic_DNA"/>
</dbReference>
<evidence type="ECO:0000313" key="3">
    <source>
        <dbReference type="EMBL" id="CUO78810.1"/>
    </source>
</evidence>
<organism evidence="3 4">
    <name type="scientific">Fusicatenibacter saccharivorans</name>
    <dbReference type="NCBI Taxonomy" id="1150298"/>
    <lineage>
        <taxon>Bacteria</taxon>
        <taxon>Bacillati</taxon>
        <taxon>Bacillota</taxon>
        <taxon>Clostridia</taxon>
        <taxon>Lachnospirales</taxon>
        <taxon>Lachnospiraceae</taxon>
        <taxon>Fusicatenibacter</taxon>
    </lineage>
</organism>
<dbReference type="Proteomes" id="UP000095709">
    <property type="component" value="Unassembled WGS sequence"/>
</dbReference>
<feature type="domain" description="HD-GYP" evidence="2">
    <location>
        <begin position="1"/>
        <end position="190"/>
    </location>
</feature>
<dbReference type="SUPFAM" id="SSF109604">
    <property type="entry name" value="HD-domain/PDEase-like"/>
    <property type="match status" value="1"/>
</dbReference>
<dbReference type="Pfam" id="PF13487">
    <property type="entry name" value="HD_5"/>
    <property type="match status" value="1"/>
</dbReference>
<dbReference type="PROSITE" id="PS51831">
    <property type="entry name" value="HD"/>
    <property type="match status" value="1"/>
</dbReference>
<feature type="domain" description="HD" evidence="1">
    <location>
        <begin position="19"/>
        <end position="140"/>
    </location>
</feature>
<dbReference type="GO" id="GO:0071111">
    <property type="term" value="F:cyclic-guanylate-specific phosphodiesterase activity"/>
    <property type="evidence" value="ECO:0007669"/>
    <property type="project" value="UniProtKB-EC"/>
</dbReference>
<dbReference type="NCBIfam" id="TIGR00277">
    <property type="entry name" value="HDIG"/>
    <property type="match status" value="1"/>
</dbReference>
<dbReference type="SMART" id="SM00471">
    <property type="entry name" value="HDc"/>
    <property type="match status" value="1"/>
</dbReference>
<evidence type="ECO:0000259" key="2">
    <source>
        <dbReference type="PROSITE" id="PS51832"/>
    </source>
</evidence>
<evidence type="ECO:0000313" key="4">
    <source>
        <dbReference type="Proteomes" id="UP000095709"/>
    </source>
</evidence>
<dbReference type="PANTHER" id="PTHR43155">
    <property type="entry name" value="CYCLIC DI-GMP PHOSPHODIESTERASE PA4108-RELATED"/>
    <property type="match status" value="1"/>
</dbReference>
<name>A0A174I0J5_9FIRM</name>
<protein>
    <submittedName>
        <fullName evidence="3">Cyclic di-GMP phosphodiesterase response regulator RpfG</fullName>
        <ecNumber evidence="3">3.1.4.52</ecNumber>
    </submittedName>
</protein>
<dbReference type="InterPro" id="IPR003607">
    <property type="entry name" value="HD/PDEase_dom"/>
</dbReference>
<dbReference type="Gene3D" id="1.10.3210.10">
    <property type="entry name" value="Hypothetical protein af1432"/>
    <property type="match status" value="1"/>
</dbReference>
<dbReference type="InterPro" id="IPR006675">
    <property type="entry name" value="HDIG_dom"/>
</dbReference>
<dbReference type="CDD" id="cd00077">
    <property type="entry name" value="HDc"/>
    <property type="match status" value="1"/>
</dbReference>
<dbReference type="InterPro" id="IPR006674">
    <property type="entry name" value="HD_domain"/>
</dbReference>
<dbReference type="InterPro" id="IPR037522">
    <property type="entry name" value="HD_GYP_dom"/>
</dbReference>
<evidence type="ECO:0000259" key="1">
    <source>
        <dbReference type="PROSITE" id="PS51831"/>
    </source>
</evidence>
<dbReference type="PANTHER" id="PTHR43155:SF2">
    <property type="entry name" value="CYCLIC DI-GMP PHOSPHODIESTERASE PA4108"/>
    <property type="match status" value="1"/>
</dbReference>
<reference evidence="3 4" key="1">
    <citation type="submission" date="2015-09" db="EMBL/GenBank/DDBJ databases">
        <authorList>
            <consortium name="Pathogen Informatics"/>
        </authorList>
    </citation>
    <scope>NUCLEOTIDE SEQUENCE [LARGE SCALE GENOMIC DNA]</scope>
    <source>
        <strain evidence="3 4">2789STDY5834885</strain>
    </source>
</reference>
<dbReference type="RefSeq" id="WP_055265319.1">
    <property type="nucleotide sequence ID" value="NZ_CZAL01000002.1"/>
</dbReference>